<name>A0ABU1MMD9_9SPHN</name>
<dbReference type="Proteomes" id="UP001184150">
    <property type="component" value="Unassembled WGS sequence"/>
</dbReference>
<feature type="region of interest" description="Disordered" evidence="1">
    <location>
        <begin position="1"/>
        <end position="70"/>
    </location>
</feature>
<feature type="compositionally biased region" description="Basic and acidic residues" evidence="1">
    <location>
        <begin position="37"/>
        <end position="60"/>
    </location>
</feature>
<evidence type="ECO:0000313" key="2">
    <source>
        <dbReference type="EMBL" id="MDR6511499.1"/>
    </source>
</evidence>
<evidence type="ECO:0000256" key="1">
    <source>
        <dbReference type="SAM" id="MobiDB-lite"/>
    </source>
</evidence>
<sequence length="431" mass="46874">MELNLKSYRDDGGVNGGHHRPGARGATRRAMLSASAPHKDVSAKLENGKHDAGGHQHDCQPEGGGGHLGGAPLLPVRKRRQDGVADQFGDLRDYGVSEGLESKLVQSSSKPIIHSAKRLSDLFPRRFPTSKAKMIGMPGEQRWNCEGGAVIFPASFTVGVGNKPPTVSLVGRAKVPSWYAVPFRIIPDLGQRPQNVSKPSTKQLCDVFQHDMAGSNFANQSNDFKEKSASFTIKTFGFPGDGNVLAWEAPTDDINGNSIGSKSFAGKLAHVVVAGDFGPVLGKDAAGKFFDFAERDGFEAIVMCSWEFGALKAQRKPPYTRKKIEDVEWLTHAKTPERALCSESSRRISNGNYGTSARNLRGLHIGRSDLHNRSERPRSYRTASSGMVCRTGNIAGGAMPTSLRDRLSRRGSMIRTDHVLLRPEREWSADA</sequence>
<accession>A0ABU1MMD9</accession>
<evidence type="ECO:0000313" key="3">
    <source>
        <dbReference type="Proteomes" id="UP001184150"/>
    </source>
</evidence>
<dbReference type="EMBL" id="JAVDRD010000005">
    <property type="protein sequence ID" value="MDR6511499.1"/>
    <property type="molecule type" value="Genomic_DNA"/>
</dbReference>
<proteinExistence type="predicted"/>
<protein>
    <submittedName>
        <fullName evidence="2">Uncharacterized protein</fullName>
    </submittedName>
</protein>
<gene>
    <name evidence="2" type="ORF">J2792_002371</name>
</gene>
<comment type="caution">
    <text evidence="2">The sequence shown here is derived from an EMBL/GenBank/DDBJ whole genome shotgun (WGS) entry which is preliminary data.</text>
</comment>
<keyword evidence="3" id="KW-1185">Reference proteome</keyword>
<reference evidence="2 3" key="1">
    <citation type="submission" date="2023-07" db="EMBL/GenBank/DDBJ databases">
        <title>Sorghum-associated microbial communities from plants grown in Nebraska, USA.</title>
        <authorList>
            <person name="Schachtman D."/>
        </authorList>
    </citation>
    <scope>NUCLEOTIDE SEQUENCE [LARGE SCALE GENOMIC DNA]</scope>
    <source>
        <strain evidence="2 3">DS1027</strain>
    </source>
</reference>
<organism evidence="2 3">
    <name type="scientific">Novosphingobium capsulatum</name>
    <dbReference type="NCBI Taxonomy" id="13688"/>
    <lineage>
        <taxon>Bacteria</taxon>
        <taxon>Pseudomonadati</taxon>
        <taxon>Pseudomonadota</taxon>
        <taxon>Alphaproteobacteria</taxon>
        <taxon>Sphingomonadales</taxon>
        <taxon>Sphingomonadaceae</taxon>
        <taxon>Novosphingobium</taxon>
    </lineage>
</organism>